<protein>
    <recommendedName>
        <fullName evidence="3">ATP/GTP-binding protein</fullName>
    </recommendedName>
</protein>
<proteinExistence type="predicted"/>
<keyword evidence="2" id="KW-1185">Reference proteome</keyword>
<dbReference type="RefSeq" id="WP_184834526.1">
    <property type="nucleotide sequence ID" value="NZ_BAAAVN010000001.1"/>
</dbReference>
<comment type="caution">
    <text evidence="1">The sequence shown here is derived from an EMBL/GenBank/DDBJ whole genome shotgun (WGS) entry which is preliminary data.</text>
</comment>
<gene>
    <name evidence="1" type="ORF">HDA44_002835</name>
</gene>
<evidence type="ECO:0000313" key="1">
    <source>
        <dbReference type="EMBL" id="MBB5979494.1"/>
    </source>
</evidence>
<dbReference type="AlphaFoldDB" id="A0A841DK31"/>
<accession>A0A841DK31</accession>
<dbReference type="Proteomes" id="UP000558997">
    <property type="component" value="Unassembled WGS sequence"/>
</dbReference>
<dbReference type="EMBL" id="JACHNF010000001">
    <property type="protein sequence ID" value="MBB5979494.1"/>
    <property type="molecule type" value="Genomic_DNA"/>
</dbReference>
<evidence type="ECO:0000313" key="2">
    <source>
        <dbReference type="Proteomes" id="UP000558997"/>
    </source>
</evidence>
<organism evidence="1 2">
    <name type="scientific">Kribbella solani</name>
    <dbReference type="NCBI Taxonomy" id="236067"/>
    <lineage>
        <taxon>Bacteria</taxon>
        <taxon>Bacillati</taxon>
        <taxon>Actinomycetota</taxon>
        <taxon>Actinomycetes</taxon>
        <taxon>Propionibacteriales</taxon>
        <taxon>Kribbellaceae</taxon>
        <taxon>Kribbella</taxon>
    </lineage>
</organism>
<reference evidence="1 2" key="1">
    <citation type="submission" date="2020-08" db="EMBL/GenBank/DDBJ databases">
        <title>Sequencing the genomes of 1000 actinobacteria strains.</title>
        <authorList>
            <person name="Klenk H.-P."/>
        </authorList>
    </citation>
    <scope>NUCLEOTIDE SEQUENCE [LARGE SCALE GENOMIC DNA]</scope>
    <source>
        <strain evidence="1 2">DSM 17294</strain>
    </source>
</reference>
<evidence type="ECO:0008006" key="3">
    <source>
        <dbReference type="Google" id="ProtNLM"/>
    </source>
</evidence>
<sequence length="203" mass="21920">MREQGYDGGRHLVTEWVWLPGRPDTVITDPETLAYEAIAKMHLLPPLVRSAPGIGEVGLVNMPVWLWVAKTENTWGPIERVASVPGLSVTAKARVVAVDWSLGDGQTVRCEGAGTAYTVAMGVRDSPDCGHRYKKTSRALADCKYPVTATARWKVSWESTLGEAGQLDLTQVAAAQLRIGEAVPVLVDPDGGDRVTPTEQVEC</sequence>
<name>A0A841DK31_9ACTN</name>